<keyword evidence="4" id="KW-1185">Reference proteome</keyword>
<dbReference type="AlphaFoldDB" id="A0A5C4L7B4"/>
<protein>
    <submittedName>
        <fullName evidence="3">Transposase</fullName>
    </submittedName>
</protein>
<feature type="domain" description="Insertion element IS402-like" evidence="1">
    <location>
        <begin position="6"/>
        <end position="69"/>
    </location>
</feature>
<dbReference type="EMBL" id="VDDA01000050">
    <property type="protein sequence ID" value="TNC06406.1"/>
    <property type="molecule type" value="Genomic_DNA"/>
</dbReference>
<dbReference type="Pfam" id="PF13340">
    <property type="entry name" value="DUF4096"/>
    <property type="match status" value="1"/>
</dbReference>
<dbReference type="InterPro" id="IPR025161">
    <property type="entry name" value="IS402-like_dom"/>
</dbReference>
<name>A0A5C4L7B4_9HYPH</name>
<dbReference type="OrthoDB" id="9798237at2"/>
<organism evidence="3 4">
    <name type="scientific">Methylobacterium terricola</name>
    <dbReference type="NCBI Taxonomy" id="2583531"/>
    <lineage>
        <taxon>Bacteria</taxon>
        <taxon>Pseudomonadati</taxon>
        <taxon>Pseudomonadota</taxon>
        <taxon>Alphaproteobacteria</taxon>
        <taxon>Hyphomicrobiales</taxon>
        <taxon>Methylobacteriaceae</taxon>
        <taxon>Methylobacterium</taxon>
    </lineage>
</organism>
<sequence>MARPLLPDDLWTVIGPLLPPHPPRPKGGRPRRDDRAALTGILFVPRSGIPWEMLPAEMNCGCGMSCRRRRPDKLHADKAYDARVRRQACRARGIRPRIARRGIERSDRLGRHRWVVERSHAWFNRARRLPIRYERRADTDGAFTLRQASLITLHQIERFC</sequence>
<proteinExistence type="predicted"/>
<evidence type="ECO:0000313" key="4">
    <source>
        <dbReference type="Proteomes" id="UP000305267"/>
    </source>
</evidence>
<dbReference type="RefSeq" id="WP_139040563.1">
    <property type="nucleotide sequence ID" value="NZ_VDDA01000050.1"/>
</dbReference>
<dbReference type="Pfam" id="PF13586">
    <property type="entry name" value="DDE_Tnp_1_2"/>
    <property type="match status" value="1"/>
</dbReference>
<evidence type="ECO:0000259" key="2">
    <source>
        <dbReference type="Pfam" id="PF13586"/>
    </source>
</evidence>
<dbReference type="PANTHER" id="PTHR30007">
    <property type="entry name" value="PHP DOMAIN PROTEIN"/>
    <property type="match status" value="1"/>
</dbReference>
<evidence type="ECO:0000313" key="3">
    <source>
        <dbReference type="EMBL" id="TNC06406.1"/>
    </source>
</evidence>
<reference evidence="3 4" key="1">
    <citation type="submission" date="2019-06" db="EMBL/GenBank/DDBJ databases">
        <title>Genome of Methylobacterium sp. 17Sr1-39.</title>
        <authorList>
            <person name="Seo T."/>
        </authorList>
    </citation>
    <scope>NUCLEOTIDE SEQUENCE [LARGE SCALE GENOMIC DNA]</scope>
    <source>
        <strain evidence="3 4">17Sr1-39</strain>
    </source>
</reference>
<feature type="domain" description="Transposase DDE" evidence="2">
    <location>
        <begin position="74"/>
        <end position="140"/>
    </location>
</feature>
<dbReference type="InterPro" id="IPR025668">
    <property type="entry name" value="Tnp_DDE_dom"/>
</dbReference>
<dbReference type="PANTHER" id="PTHR30007:SF1">
    <property type="entry name" value="BLR1914 PROTEIN"/>
    <property type="match status" value="1"/>
</dbReference>
<dbReference type="Proteomes" id="UP000305267">
    <property type="component" value="Unassembled WGS sequence"/>
</dbReference>
<evidence type="ECO:0000259" key="1">
    <source>
        <dbReference type="Pfam" id="PF13340"/>
    </source>
</evidence>
<comment type="caution">
    <text evidence="3">The sequence shown here is derived from an EMBL/GenBank/DDBJ whole genome shotgun (WGS) entry which is preliminary data.</text>
</comment>
<accession>A0A5C4L7B4</accession>
<gene>
    <name evidence="3" type="ORF">FF100_34705</name>
</gene>